<reference evidence="4" key="1">
    <citation type="submission" date="2021-01" db="EMBL/GenBank/DDBJ databases">
        <authorList>
            <person name="Corre E."/>
            <person name="Pelletier E."/>
            <person name="Niang G."/>
            <person name="Scheremetjew M."/>
            <person name="Finn R."/>
            <person name="Kale V."/>
            <person name="Holt S."/>
            <person name="Cochrane G."/>
            <person name="Meng A."/>
            <person name="Brown T."/>
            <person name="Cohen L."/>
        </authorList>
    </citation>
    <scope>NUCLEOTIDE SEQUENCE</scope>
    <source>
        <strain evidence="4">SM1012Den-03</strain>
    </source>
</reference>
<dbReference type="AlphaFoldDB" id="A0A7S2KU83"/>
<feature type="transmembrane region" description="Helical" evidence="2">
    <location>
        <begin position="130"/>
        <end position="151"/>
    </location>
</feature>
<sequence>MDNNNSGVAIRRTSSSIISPTNSTTSNIPVEDDEYGEDFDLSISSHKRKQSGIPLEVAEGMNRASMEPSLEQIADDEEEGFISERRQSLPRIQSSSRLSSFPRPASPIPEFDEIFDGESRRFRYASSIKFLSTRNILILAFITVLAIVITIHTPSQPDPGVDVSRPVEADAPTEDGESHFEDVGPGLEFYTEVDHVRYYKSPDKMKEMKSEGPTPADRELGGMHVFKNVCLTNNIDAMSYENNPTTSLRGLIYFTRDQEHNSQRCVPCSNSENMDRWDGTYEDETVVKHKCGMNGLHTMYATSAGDWSSCILEDENTQLMKKFGQTQTPTSVTSVHFFQAPTFLLQFNAFDMESALFDMLMTYLPFWKKYEMNEFPFTSLISHSVKGCISHSHHPFCELLHQMAAFWEVQDLSWESNENTLYCYKTLYYNQVGYNRNLEHEGHVTKEVFGGLRENLFNRFGLPRRRTVEAREKAAAIEGQDLLGTKIILYDKTSRDETHWTDMEAVITEAKSLDKYKDVTFVVVKDFDDLSVAHQARTFNEADAVVMVHGQHMANAIYAVDGTSFVGVGCSGTVPLIGNPRFMELMDSSYKHVSKCKEDNEDDSEACTVCQDDDHFTMTQAAFEKMIDAMLINA</sequence>
<organism evidence="4">
    <name type="scientific">Skeletonema marinoi</name>
    <dbReference type="NCBI Taxonomy" id="267567"/>
    <lineage>
        <taxon>Eukaryota</taxon>
        <taxon>Sar</taxon>
        <taxon>Stramenopiles</taxon>
        <taxon>Ochrophyta</taxon>
        <taxon>Bacillariophyta</taxon>
        <taxon>Coscinodiscophyceae</taxon>
        <taxon>Thalassiosirophycidae</taxon>
        <taxon>Thalassiosirales</taxon>
        <taxon>Skeletonemataceae</taxon>
        <taxon>Skeletonema</taxon>
        <taxon>Skeletonema marinoi-dohrnii complex</taxon>
    </lineage>
</organism>
<keyword evidence="2" id="KW-0812">Transmembrane</keyword>
<dbReference type="InterPro" id="IPR049625">
    <property type="entry name" value="Glyco_transf_61_cat"/>
</dbReference>
<dbReference type="Pfam" id="PF04577">
    <property type="entry name" value="Glyco_transf_61"/>
    <property type="match status" value="1"/>
</dbReference>
<keyword evidence="2" id="KW-1133">Transmembrane helix</keyword>
<feature type="compositionally biased region" description="Low complexity" evidence="1">
    <location>
        <begin position="10"/>
        <end position="29"/>
    </location>
</feature>
<evidence type="ECO:0000256" key="1">
    <source>
        <dbReference type="SAM" id="MobiDB-lite"/>
    </source>
</evidence>
<accession>A0A7S2KU83</accession>
<evidence type="ECO:0000259" key="3">
    <source>
        <dbReference type="Pfam" id="PF04577"/>
    </source>
</evidence>
<evidence type="ECO:0000256" key="2">
    <source>
        <dbReference type="SAM" id="Phobius"/>
    </source>
</evidence>
<dbReference type="GO" id="GO:0016757">
    <property type="term" value="F:glycosyltransferase activity"/>
    <property type="evidence" value="ECO:0007669"/>
    <property type="project" value="InterPro"/>
</dbReference>
<name>A0A7S2KU83_9STRA</name>
<gene>
    <name evidence="4" type="ORF">SMAR0320_LOCUS5373</name>
</gene>
<dbReference type="EMBL" id="HBGZ01007537">
    <property type="protein sequence ID" value="CAD9586537.1"/>
    <property type="molecule type" value="Transcribed_RNA"/>
</dbReference>
<feature type="region of interest" description="Disordered" evidence="1">
    <location>
        <begin position="1"/>
        <end position="33"/>
    </location>
</feature>
<keyword evidence="2" id="KW-0472">Membrane</keyword>
<protein>
    <recommendedName>
        <fullName evidence="3">Glycosyltransferase 61 catalytic domain-containing protein</fullName>
    </recommendedName>
</protein>
<evidence type="ECO:0000313" key="4">
    <source>
        <dbReference type="EMBL" id="CAD9586537.1"/>
    </source>
</evidence>
<feature type="domain" description="Glycosyltransferase 61 catalytic" evidence="3">
    <location>
        <begin position="408"/>
        <end position="566"/>
    </location>
</feature>
<proteinExistence type="predicted"/>